<proteinExistence type="predicted"/>
<dbReference type="Proteomes" id="UP000053699">
    <property type="component" value="Unassembled WGS sequence"/>
</dbReference>
<sequence length="176" mass="18284">MPSTKLSATGTEAIEHQSAQSEVEPVVRGDVATELPKGWAITTSGRVSGVTEPGDRSVHYPFPIKDLVALDDALTYGSRASHTRFAVYLGDLGNDTAALAREILAQVPTPDNAVLVAVSPNQCAIEVVYGSQVRGRGAESAASLAVVAASSAFEQGHLIYGLISAIRVLSAGISRP</sequence>
<keyword evidence="3" id="KW-1185">Reference proteome</keyword>
<feature type="region of interest" description="Disordered" evidence="1">
    <location>
        <begin position="1"/>
        <end position="25"/>
    </location>
</feature>
<dbReference type="InterPro" id="IPR033437">
    <property type="entry name" value="DUF5130"/>
</dbReference>
<feature type="compositionally biased region" description="Polar residues" evidence="1">
    <location>
        <begin position="1"/>
        <end position="10"/>
    </location>
</feature>
<dbReference type="Pfam" id="PF17174">
    <property type="entry name" value="DUF5130"/>
    <property type="match status" value="1"/>
</dbReference>
<name>A0A0F4EQM4_9MYCO</name>
<comment type="caution">
    <text evidence="2">The sequence shown here is derived from an EMBL/GenBank/DDBJ whole genome shotgun (WGS) entry which is preliminary data.</text>
</comment>
<evidence type="ECO:0000313" key="2">
    <source>
        <dbReference type="EMBL" id="KJX75246.1"/>
    </source>
</evidence>
<protein>
    <recommendedName>
        <fullName evidence="4">DUF5130 domain-containing protein</fullName>
    </recommendedName>
</protein>
<gene>
    <name evidence="2" type="ORF">MLPM_1255</name>
</gene>
<dbReference type="STRING" id="480418.GCA_000975265_01322"/>
<evidence type="ECO:0000256" key="1">
    <source>
        <dbReference type="SAM" id="MobiDB-lite"/>
    </source>
</evidence>
<organism evidence="2 3">
    <name type="scientific">Mycobacterium lepromatosis</name>
    <dbReference type="NCBI Taxonomy" id="480418"/>
    <lineage>
        <taxon>Bacteria</taxon>
        <taxon>Bacillati</taxon>
        <taxon>Actinomycetota</taxon>
        <taxon>Actinomycetes</taxon>
        <taxon>Mycobacteriales</taxon>
        <taxon>Mycobacteriaceae</taxon>
        <taxon>Mycobacterium</taxon>
    </lineage>
</organism>
<dbReference type="EMBL" id="JRPY01000049">
    <property type="protein sequence ID" value="KJX75246.1"/>
    <property type="molecule type" value="Genomic_DNA"/>
</dbReference>
<dbReference type="AlphaFoldDB" id="A0A0F4EQM4"/>
<dbReference type="PATRIC" id="fig|480418.6.peg.2526"/>
<accession>A0A0F4EQM4</accession>
<evidence type="ECO:0008006" key="4">
    <source>
        <dbReference type="Google" id="ProtNLM"/>
    </source>
</evidence>
<reference evidence="2 3" key="1">
    <citation type="journal article" date="2015" name="Proc. Natl. Acad. Sci. U.S.A.">
        <title>Insight into the evolution and origin of leprosy bacilli from the genome sequence of Mycobacterium lepromatosis.</title>
        <authorList>
            <person name="Singh P."/>
            <person name="Benjak A."/>
            <person name="Schuenemann V.J."/>
            <person name="Herbig A."/>
            <person name="Avanzi C."/>
            <person name="Busso P."/>
            <person name="Nieselt K."/>
            <person name="Krause J."/>
            <person name="Vera-Cabrera L."/>
            <person name="Cole S.T."/>
        </authorList>
    </citation>
    <scope>NUCLEOTIDE SEQUENCE [LARGE SCALE GENOMIC DNA]</scope>
    <source>
        <strain evidence="2 3">Mx1-22A</strain>
    </source>
</reference>
<evidence type="ECO:0000313" key="3">
    <source>
        <dbReference type="Proteomes" id="UP000053699"/>
    </source>
</evidence>